<evidence type="ECO:0000313" key="4">
    <source>
        <dbReference type="Proteomes" id="UP000248840"/>
    </source>
</evidence>
<evidence type="ECO:0000313" key="3">
    <source>
        <dbReference type="EMBL" id="RAR72849.1"/>
    </source>
</evidence>
<gene>
    <name evidence="3" type="ORF">CLV55_104109</name>
</gene>
<keyword evidence="1" id="KW-0472">Membrane</keyword>
<dbReference type="Gene3D" id="3.40.710.10">
    <property type="entry name" value="DD-peptidase/beta-lactamase superfamily"/>
    <property type="match status" value="1"/>
</dbReference>
<dbReference type="InterPro" id="IPR050789">
    <property type="entry name" value="Diverse_Enzym_Activities"/>
</dbReference>
<dbReference type="Pfam" id="PF00144">
    <property type="entry name" value="Beta-lactamase"/>
    <property type="match status" value="1"/>
</dbReference>
<keyword evidence="1" id="KW-1133">Transmembrane helix</keyword>
<protein>
    <submittedName>
        <fullName evidence="3">CubicO group peptidase (Beta-lactamase class C family)</fullName>
    </submittedName>
</protein>
<keyword evidence="4" id="KW-1185">Reference proteome</keyword>
<organism evidence="3 4">
    <name type="scientific">Flavobacterium aciduliphilum</name>
    <dbReference type="NCBI Taxonomy" id="1101402"/>
    <lineage>
        <taxon>Bacteria</taxon>
        <taxon>Pseudomonadati</taxon>
        <taxon>Bacteroidota</taxon>
        <taxon>Flavobacteriia</taxon>
        <taxon>Flavobacteriales</taxon>
        <taxon>Flavobacteriaceae</taxon>
        <taxon>Flavobacterium</taxon>
    </lineage>
</organism>
<dbReference type="PANTHER" id="PTHR43283">
    <property type="entry name" value="BETA-LACTAMASE-RELATED"/>
    <property type="match status" value="1"/>
</dbReference>
<name>A0A328YFX8_9FLAO</name>
<proteinExistence type="predicted"/>
<feature type="transmembrane region" description="Helical" evidence="1">
    <location>
        <begin position="16"/>
        <end position="33"/>
    </location>
</feature>
<reference evidence="3 4" key="1">
    <citation type="submission" date="2018-06" db="EMBL/GenBank/DDBJ databases">
        <title>Genomic Encyclopedia of Archaeal and Bacterial Type Strains, Phase II (KMG-II): from individual species to whole genera.</title>
        <authorList>
            <person name="Goeker M."/>
        </authorList>
    </citation>
    <scope>NUCLEOTIDE SEQUENCE [LARGE SCALE GENOMIC DNA]</scope>
    <source>
        <strain evidence="3 4">DSM 25663</strain>
    </source>
</reference>
<dbReference type="PANTHER" id="PTHR43283:SF7">
    <property type="entry name" value="BETA-LACTAMASE-RELATED DOMAIN-CONTAINING PROTEIN"/>
    <property type="match status" value="1"/>
</dbReference>
<dbReference type="AlphaFoldDB" id="A0A328YFX8"/>
<dbReference type="InterPro" id="IPR012338">
    <property type="entry name" value="Beta-lactam/transpept-like"/>
</dbReference>
<sequence>MFFYTLHENRVTMKKFFKYVAFGFLAFLIYFGITTYPKLDLISGFSAKSMASGHFLDNRSTEMIQQGDNDIPLVRLAKLGYDDIGKYATASVYGLKKRKAIYREGLGATLINDDFDATKPYEVPKRTKLNNHLPFPYGNVEPKDTIFSNIDYKKLQAAVDNAFDEKGQKNKRTRSVLVIYKDKIIAEKYADGFNKNSRILGWSMTKSITGTLFGILQKQGKMNIMKPAPIAEWKNDKRAKITLNDLLHMNSGLEWEEQYDKICDATKMLFQAEDMSRSQLEKPSAFEPNTHWNYSSGTTNLLSGILRKQFKTHQEYLDFWYSSLLDKISMNSAIVETDMAGNFVGSSYGWATTRDWVKFGLLYLHKGNWNGEQLFDESWAKYVATPTNTSNGNYGAQFWLNAGGKFPDVPKDMYYASGFQGQMVAIFPSNDLVIVRMGLSEEFDFNGLLHGVVSSITAKSTK</sequence>
<dbReference type="Proteomes" id="UP000248840">
    <property type="component" value="Unassembled WGS sequence"/>
</dbReference>
<comment type="caution">
    <text evidence="3">The sequence shown here is derived from an EMBL/GenBank/DDBJ whole genome shotgun (WGS) entry which is preliminary data.</text>
</comment>
<dbReference type="EMBL" id="QLSZ01000004">
    <property type="protein sequence ID" value="RAR72849.1"/>
    <property type="molecule type" value="Genomic_DNA"/>
</dbReference>
<keyword evidence="1" id="KW-0812">Transmembrane</keyword>
<accession>A0A328YFX8</accession>
<feature type="domain" description="Beta-lactamase-related" evidence="2">
    <location>
        <begin position="161"/>
        <end position="437"/>
    </location>
</feature>
<evidence type="ECO:0000259" key="2">
    <source>
        <dbReference type="Pfam" id="PF00144"/>
    </source>
</evidence>
<evidence type="ECO:0000256" key="1">
    <source>
        <dbReference type="SAM" id="Phobius"/>
    </source>
</evidence>
<dbReference type="SUPFAM" id="SSF56601">
    <property type="entry name" value="beta-lactamase/transpeptidase-like"/>
    <property type="match status" value="1"/>
</dbReference>
<dbReference type="InterPro" id="IPR001466">
    <property type="entry name" value="Beta-lactam-related"/>
</dbReference>